<dbReference type="Proteomes" id="UP000789920">
    <property type="component" value="Unassembled WGS sequence"/>
</dbReference>
<proteinExistence type="predicted"/>
<gene>
    <name evidence="1" type="ORF">RPERSI_LOCUS27172</name>
</gene>
<feature type="non-terminal residue" evidence="1">
    <location>
        <position position="1"/>
    </location>
</feature>
<organism evidence="1 2">
    <name type="scientific">Racocetra persica</name>
    <dbReference type="NCBI Taxonomy" id="160502"/>
    <lineage>
        <taxon>Eukaryota</taxon>
        <taxon>Fungi</taxon>
        <taxon>Fungi incertae sedis</taxon>
        <taxon>Mucoromycota</taxon>
        <taxon>Glomeromycotina</taxon>
        <taxon>Glomeromycetes</taxon>
        <taxon>Diversisporales</taxon>
        <taxon>Gigasporaceae</taxon>
        <taxon>Racocetra</taxon>
    </lineage>
</organism>
<reference evidence="1" key="1">
    <citation type="submission" date="2021-06" db="EMBL/GenBank/DDBJ databases">
        <authorList>
            <person name="Kallberg Y."/>
            <person name="Tangrot J."/>
            <person name="Rosling A."/>
        </authorList>
    </citation>
    <scope>NUCLEOTIDE SEQUENCE</scope>
    <source>
        <strain evidence="1">MA461A</strain>
    </source>
</reference>
<evidence type="ECO:0000313" key="1">
    <source>
        <dbReference type="EMBL" id="CAG8828159.1"/>
    </source>
</evidence>
<name>A0ACA9S6Z7_9GLOM</name>
<evidence type="ECO:0000313" key="2">
    <source>
        <dbReference type="Proteomes" id="UP000789920"/>
    </source>
</evidence>
<dbReference type="EMBL" id="CAJVQC010095037">
    <property type="protein sequence ID" value="CAG8828159.1"/>
    <property type="molecule type" value="Genomic_DNA"/>
</dbReference>
<sequence>NNELMSLLSDLNLIEVGEDGIAVNFEDNDELSPLNIADWIEFVTYGLTDDLDEKLKLIESDHFEWVEEFKMLNSDSINIPALLKTDDLVIVSASVNNEACPKEFKSWKQVVVMTTKSLR</sequence>
<accession>A0ACA9S6Z7</accession>
<protein>
    <submittedName>
        <fullName evidence="1">20982_t:CDS:1</fullName>
    </submittedName>
</protein>
<comment type="caution">
    <text evidence="1">The sequence shown here is derived from an EMBL/GenBank/DDBJ whole genome shotgun (WGS) entry which is preliminary data.</text>
</comment>
<keyword evidence="2" id="KW-1185">Reference proteome</keyword>